<evidence type="ECO:0000313" key="2">
    <source>
        <dbReference type="EMBL" id="TQE40176.1"/>
    </source>
</evidence>
<organism evidence="2 3">
    <name type="scientific">Streptomyces ipomoeae</name>
    <dbReference type="NCBI Taxonomy" id="103232"/>
    <lineage>
        <taxon>Bacteria</taxon>
        <taxon>Bacillati</taxon>
        <taxon>Actinomycetota</taxon>
        <taxon>Actinomycetes</taxon>
        <taxon>Kitasatosporales</taxon>
        <taxon>Streptomycetaceae</taxon>
        <taxon>Streptomyces</taxon>
    </lineage>
</organism>
<dbReference type="EMBL" id="SPAZ01000005">
    <property type="protein sequence ID" value="TQE40176.1"/>
    <property type="molecule type" value="Genomic_DNA"/>
</dbReference>
<feature type="compositionally biased region" description="Basic and acidic residues" evidence="1">
    <location>
        <begin position="54"/>
        <end position="73"/>
    </location>
</feature>
<evidence type="ECO:0008006" key="4">
    <source>
        <dbReference type="Google" id="ProtNLM"/>
    </source>
</evidence>
<dbReference type="Gene3D" id="3.40.50.720">
    <property type="entry name" value="NAD(P)-binding Rossmann-like Domain"/>
    <property type="match status" value="1"/>
</dbReference>
<gene>
    <name evidence="2" type="ORF">Sipo8835_00415</name>
</gene>
<accession>A0AAE8W7Z2</accession>
<reference evidence="2 3" key="1">
    <citation type="submission" date="2019-03" db="EMBL/GenBank/DDBJ databases">
        <title>Comparative genomic analyses of the sweetpotato soil rot pathogen, Streptomyces ipomoeae.</title>
        <authorList>
            <person name="Ruschel Soares N."/>
            <person name="Badger J.H."/>
            <person name="Huguet-Tapia J.C."/>
            <person name="Clark C.A."/>
            <person name="Pettis G.S."/>
        </authorList>
    </citation>
    <scope>NUCLEOTIDE SEQUENCE [LARGE SCALE GENOMIC DNA]</scope>
    <source>
        <strain evidence="2 3">88-35</strain>
    </source>
</reference>
<proteinExistence type="predicted"/>
<sequence length="224" mass="25046">MRRRDPDHRHLRRTADRRRNRTAPRRRTTDPGPVRPTLTPPRKPPTARQGSAHDGPRDRVLGHRGGDRPWCHGIRDRRPRLRLRRGRVRNGSAAVQLLKHRGVSMTAVCATAHMELVKRLGADRVVLGPWNQNLILPLVTPLLPGRNRAGLAIFRYGTRCGVVPGHTGNFPGYTQLIAATPGGRKSITFSLTTQGNKTARPALLEKLRAIEEAAVRALLHRQRG</sequence>
<name>A0AAE8W7Z2_9ACTN</name>
<feature type="region of interest" description="Disordered" evidence="1">
    <location>
        <begin position="1"/>
        <end position="73"/>
    </location>
</feature>
<dbReference type="AlphaFoldDB" id="A0AAE8W7Z2"/>
<evidence type="ECO:0000313" key="3">
    <source>
        <dbReference type="Proteomes" id="UP000318720"/>
    </source>
</evidence>
<protein>
    <recommendedName>
        <fullName evidence="4">Serine hydrolase</fullName>
    </recommendedName>
</protein>
<dbReference type="Proteomes" id="UP000318720">
    <property type="component" value="Unassembled WGS sequence"/>
</dbReference>
<evidence type="ECO:0000256" key="1">
    <source>
        <dbReference type="SAM" id="MobiDB-lite"/>
    </source>
</evidence>
<comment type="caution">
    <text evidence="2">The sequence shown here is derived from an EMBL/GenBank/DDBJ whole genome shotgun (WGS) entry which is preliminary data.</text>
</comment>
<feature type="compositionally biased region" description="Basic residues" evidence="1">
    <location>
        <begin position="9"/>
        <end position="26"/>
    </location>
</feature>